<dbReference type="EMBL" id="KY401053">
    <property type="protein sequence ID" value="AQT23793.1"/>
    <property type="molecule type" value="Genomic_DNA"/>
</dbReference>
<sequence>MGEFLRSREETFLAMTISSSRLNHPAFIRGNRLPQTDQAIIISS</sequence>
<evidence type="ECO:0000313" key="1">
    <source>
        <dbReference type="EMBL" id="AQT23793.1"/>
    </source>
</evidence>
<dbReference type="AlphaFoldDB" id="A0A1S6KR16"/>
<protein>
    <submittedName>
        <fullName evidence="1">Uncharacterized protein</fullName>
    </submittedName>
</protein>
<name>A0A1S6KR16_SALEN</name>
<accession>A0A1S6KR16</accession>
<organism evidence="1">
    <name type="scientific">Salmonella enteritidis</name>
    <dbReference type="NCBI Taxonomy" id="149539"/>
    <lineage>
        <taxon>Bacteria</taxon>
        <taxon>Pseudomonadati</taxon>
        <taxon>Pseudomonadota</taxon>
        <taxon>Gammaproteobacteria</taxon>
        <taxon>Enterobacterales</taxon>
        <taxon>Enterobacteriaceae</taxon>
        <taxon>Salmonella</taxon>
    </lineage>
</organism>
<geneLocation type="plasmid" evidence="1">
    <name>unnamed</name>
</geneLocation>
<keyword evidence="1" id="KW-0614">Plasmid</keyword>
<reference evidence="1" key="1">
    <citation type="submission" date="2016-12" db="EMBL/GenBank/DDBJ databases">
        <title>Fusion of virulence plasmid pSEN and IncHI2 resistance plasmid in Salmonella enteritidis.</title>
        <authorList>
            <person name="Wong M.H."/>
            <person name="Chen S."/>
        </authorList>
    </citation>
    <scope>NUCLEOTIDE SEQUENCE</scope>
    <source>
        <strain evidence="1">SE380</strain>
        <plasmid evidence="1">unnamed</plasmid>
    </source>
</reference>
<proteinExistence type="predicted"/>